<organism evidence="2 3">
    <name type="scientific">Lysinibacillus pakistanensis</name>
    <dbReference type="NCBI Taxonomy" id="759811"/>
    <lineage>
        <taxon>Bacteria</taxon>
        <taxon>Bacillati</taxon>
        <taxon>Bacillota</taxon>
        <taxon>Bacilli</taxon>
        <taxon>Bacillales</taxon>
        <taxon>Bacillaceae</taxon>
        <taxon>Lysinibacillus</taxon>
    </lineage>
</organism>
<evidence type="ECO:0000259" key="1">
    <source>
        <dbReference type="Pfam" id="PF13471"/>
    </source>
</evidence>
<dbReference type="InterPro" id="IPR053521">
    <property type="entry name" value="McjB-like"/>
</dbReference>
<proteinExistence type="predicted"/>
<sequence>MCMSRVINRFLVYKTVLSFNRNLKKYGFSYVNEEYLIKDTLPPLKDLTETDLDYIKEILKMVEDTCLLFFNEARCLHRSVSAYHIFRKKQLPIDLVIGVSKKPFISHAWLEFNGQVINDAPEFVEKLSVQFNTFNLRRE</sequence>
<protein>
    <submittedName>
        <fullName evidence="2">Lasso peptide biosynthesis B2 protein</fullName>
    </submittedName>
</protein>
<evidence type="ECO:0000313" key="2">
    <source>
        <dbReference type="EMBL" id="QGG52883.1"/>
    </source>
</evidence>
<dbReference type="EMBL" id="CP045835">
    <property type="protein sequence ID" value="QGG52883.1"/>
    <property type="molecule type" value="Genomic_DNA"/>
</dbReference>
<dbReference type="Proteomes" id="UP000373269">
    <property type="component" value="Chromosome"/>
</dbReference>
<name>A0ABX6DIP7_9BACI</name>
<accession>A0ABX6DIP7</accession>
<keyword evidence="3" id="KW-1185">Reference proteome</keyword>
<gene>
    <name evidence="2" type="ORF">GDS87_19125</name>
</gene>
<feature type="domain" description="Microcin J25-processing protein McjB C-terminal" evidence="1">
    <location>
        <begin position="48"/>
        <end position="128"/>
    </location>
</feature>
<reference evidence="2 3" key="1">
    <citation type="submission" date="2019-11" db="EMBL/GenBank/DDBJ databases">
        <title>Whole Genome Sequencing and Comparative Genomic Analyses of Lysinibacillus pakistanensis LZH-9, a Halotolerant Strain with Excellent COD Removal Capability.</title>
        <authorList>
            <person name="Zhou H."/>
        </authorList>
    </citation>
    <scope>NUCLEOTIDE SEQUENCE [LARGE SCALE GENOMIC DNA]</scope>
    <source>
        <strain evidence="2 3">LZH-9</strain>
    </source>
</reference>
<evidence type="ECO:0000313" key="3">
    <source>
        <dbReference type="Proteomes" id="UP000373269"/>
    </source>
</evidence>
<dbReference type="InterPro" id="IPR032708">
    <property type="entry name" value="McjB_C"/>
</dbReference>
<dbReference type="Pfam" id="PF13471">
    <property type="entry name" value="Transglut_core3"/>
    <property type="match status" value="1"/>
</dbReference>
<dbReference type="NCBIfam" id="NF033537">
    <property type="entry name" value="lasso_biosyn_B2"/>
    <property type="match status" value="1"/>
</dbReference>